<keyword evidence="2" id="KW-1185">Reference proteome</keyword>
<protein>
    <submittedName>
        <fullName evidence="1">Uncharacterized protein</fullName>
    </submittedName>
</protein>
<name>A0ACC0TZG2_9AGAM</name>
<evidence type="ECO:0000313" key="2">
    <source>
        <dbReference type="Proteomes" id="UP001207468"/>
    </source>
</evidence>
<sequence length="164" mass="18194">MACEPKWLMACEGLAWEGQAPLLPHVCQSAMGARCGVIHSFTAFCWMCLSFLCVWGHRAPARARFESGLRSLCMSDFFLISVRACYPRFLSPSSHRMGPYGFMSIVFCTVRTCHRPSELVTGAQARHGNESNGIAGAVCLHRDYCVTTSLHVPGPYHTTIFKET</sequence>
<evidence type="ECO:0000313" key="1">
    <source>
        <dbReference type="EMBL" id="KAI9454496.1"/>
    </source>
</evidence>
<dbReference type="Proteomes" id="UP001207468">
    <property type="component" value="Unassembled WGS sequence"/>
</dbReference>
<proteinExistence type="predicted"/>
<gene>
    <name evidence="1" type="ORF">F5148DRAFT_425981</name>
</gene>
<reference evidence="1" key="1">
    <citation type="submission" date="2021-03" db="EMBL/GenBank/DDBJ databases">
        <title>Evolutionary priming and transition to the ectomycorrhizal habit in an iconic lineage of mushroom-forming fungi: is preadaptation a requirement?</title>
        <authorList>
            <consortium name="DOE Joint Genome Institute"/>
            <person name="Looney B.P."/>
            <person name="Miyauchi S."/>
            <person name="Morin E."/>
            <person name="Drula E."/>
            <person name="Courty P.E."/>
            <person name="Chicoki N."/>
            <person name="Fauchery L."/>
            <person name="Kohler A."/>
            <person name="Kuo A."/>
            <person name="LaButti K."/>
            <person name="Pangilinan J."/>
            <person name="Lipzen A."/>
            <person name="Riley R."/>
            <person name="Andreopoulos W."/>
            <person name="He G."/>
            <person name="Johnson J."/>
            <person name="Barry K.W."/>
            <person name="Grigoriev I.V."/>
            <person name="Nagy L."/>
            <person name="Hibbett D."/>
            <person name="Henrissat B."/>
            <person name="Matheny P.B."/>
            <person name="Labbe J."/>
            <person name="Martin A.F."/>
        </authorList>
    </citation>
    <scope>NUCLEOTIDE SEQUENCE</scope>
    <source>
        <strain evidence="1">BPL698</strain>
    </source>
</reference>
<organism evidence="1 2">
    <name type="scientific">Russula earlei</name>
    <dbReference type="NCBI Taxonomy" id="71964"/>
    <lineage>
        <taxon>Eukaryota</taxon>
        <taxon>Fungi</taxon>
        <taxon>Dikarya</taxon>
        <taxon>Basidiomycota</taxon>
        <taxon>Agaricomycotina</taxon>
        <taxon>Agaricomycetes</taxon>
        <taxon>Russulales</taxon>
        <taxon>Russulaceae</taxon>
        <taxon>Russula</taxon>
    </lineage>
</organism>
<accession>A0ACC0TZG2</accession>
<dbReference type="EMBL" id="JAGFNK010000272">
    <property type="protein sequence ID" value="KAI9454496.1"/>
    <property type="molecule type" value="Genomic_DNA"/>
</dbReference>
<comment type="caution">
    <text evidence="1">The sequence shown here is derived from an EMBL/GenBank/DDBJ whole genome shotgun (WGS) entry which is preliminary data.</text>
</comment>